<keyword evidence="5 7" id="KW-0694">RNA-binding</keyword>
<gene>
    <name evidence="12" type="ORF">Rsub_07261</name>
</gene>
<feature type="compositionally biased region" description="Acidic residues" evidence="8">
    <location>
        <begin position="572"/>
        <end position="582"/>
    </location>
</feature>
<dbReference type="SMART" id="SM00487">
    <property type="entry name" value="DEXDc"/>
    <property type="match status" value="1"/>
</dbReference>
<protein>
    <recommendedName>
        <fullName evidence="7">ATP-dependent RNA helicase</fullName>
        <ecNumber evidence="7">3.6.4.13</ecNumber>
    </recommendedName>
</protein>
<feature type="compositionally biased region" description="Gly residues" evidence="8">
    <location>
        <begin position="794"/>
        <end position="806"/>
    </location>
</feature>
<dbReference type="GO" id="GO:0016887">
    <property type="term" value="F:ATP hydrolysis activity"/>
    <property type="evidence" value="ECO:0007669"/>
    <property type="project" value="RHEA"/>
</dbReference>
<name>A0A2V0PBA0_9CHLO</name>
<accession>A0A2V0PBA0</accession>
<keyword evidence="1 7" id="KW-0547">Nucleotide-binding</keyword>
<dbReference type="InterPro" id="IPR025313">
    <property type="entry name" value="SPB4-like_CTE"/>
</dbReference>
<keyword evidence="13" id="KW-1185">Reference proteome</keyword>
<dbReference type="Proteomes" id="UP000247498">
    <property type="component" value="Unassembled WGS sequence"/>
</dbReference>
<feature type="compositionally biased region" description="Low complexity" evidence="8">
    <location>
        <begin position="652"/>
        <end position="664"/>
    </location>
</feature>
<feature type="compositionally biased region" description="Gly residues" evidence="8">
    <location>
        <begin position="705"/>
        <end position="727"/>
    </location>
</feature>
<feature type="region of interest" description="Disordered" evidence="8">
    <location>
        <begin position="1"/>
        <end position="34"/>
    </location>
</feature>
<comment type="caution">
    <text evidence="12">The sequence shown here is derived from an EMBL/GenBank/DDBJ whole genome shotgun (WGS) entry which is preliminary data.</text>
</comment>
<feature type="region of interest" description="Disordered" evidence="8">
    <location>
        <begin position="743"/>
        <end position="851"/>
    </location>
</feature>
<feature type="compositionally biased region" description="Gly residues" evidence="8">
    <location>
        <begin position="529"/>
        <end position="541"/>
    </location>
</feature>
<dbReference type="InterPro" id="IPR001650">
    <property type="entry name" value="Helicase_C-like"/>
</dbReference>
<dbReference type="GO" id="GO:0003723">
    <property type="term" value="F:RNA binding"/>
    <property type="evidence" value="ECO:0007669"/>
    <property type="project" value="UniProtKB-UniRule"/>
</dbReference>
<dbReference type="GO" id="GO:0003724">
    <property type="term" value="F:RNA helicase activity"/>
    <property type="evidence" value="ECO:0007669"/>
    <property type="project" value="UniProtKB-EC"/>
</dbReference>
<evidence type="ECO:0000259" key="10">
    <source>
        <dbReference type="PROSITE" id="PS51194"/>
    </source>
</evidence>
<dbReference type="InterPro" id="IPR014014">
    <property type="entry name" value="RNA_helicase_DEAD_Q_motif"/>
</dbReference>
<dbReference type="Gene3D" id="3.40.50.300">
    <property type="entry name" value="P-loop containing nucleotide triphosphate hydrolases"/>
    <property type="match status" value="2"/>
</dbReference>
<feature type="compositionally biased region" description="Gly residues" evidence="8">
    <location>
        <begin position="611"/>
        <end position="621"/>
    </location>
</feature>
<dbReference type="Pfam" id="PF13959">
    <property type="entry name" value="CTE_SPB4"/>
    <property type="match status" value="1"/>
</dbReference>
<comment type="catalytic activity">
    <reaction evidence="7">
        <text>ATP + H2O = ADP + phosphate + H(+)</text>
        <dbReference type="Rhea" id="RHEA:13065"/>
        <dbReference type="ChEBI" id="CHEBI:15377"/>
        <dbReference type="ChEBI" id="CHEBI:15378"/>
        <dbReference type="ChEBI" id="CHEBI:30616"/>
        <dbReference type="ChEBI" id="CHEBI:43474"/>
        <dbReference type="ChEBI" id="CHEBI:456216"/>
        <dbReference type="EC" id="3.6.4.13"/>
    </reaction>
</comment>
<feature type="domain" description="DEAD-box RNA helicase Q" evidence="11">
    <location>
        <begin position="70"/>
        <end position="98"/>
    </location>
</feature>
<evidence type="ECO:0000256" key="7">
    <source>
        <dbReference type="RuleBase" id="RU365068"/>
    </source>
</evidence>
<dbReference type="Pfam" id="PF00270">
    <property type="entry name" value="DEAD"/>
    <property type="match status" value="1"/>
</dbReference>
<evidence type="ECO:0000313" key="13">
    <source>
        <dbReference type="Proteomes" id="UP000247498"/>
    </source>
</evidence>
<feature type="compositionally biased region" description="Basic and acidic residues" evidence="8">
    <location>
        <begin position="743"/>
        <end position="753"/>
    </location>
</feature>
<proteinExistence type="inferred from homology"/>
<dbReference type="SMART" id="SM00490">
    <property type="entry name" value="HELICc"/>
    <property type="match status" value="1"/>
</dbReference>
<sequence>MAPSRREREERRKVQAKARRRAERHATKRSVQEASEIAALEARLAAGAPPPGTNPLALDAPAAGSYAGAHTFEELPLSRATRDALKAAGFTQLTAIQRAALPHALAGRDVLGAAKTGSGKTLSFLIPLVELLYRRSWGKLDGLGALVLTPTRELAVQIFDELVKVGRRHELSAGLLIGGKKVAEEAARVATLNVLIATPGRLLQHMDETPGFDASGLQMLVLDEADRILDMGFAATLDAIIANLPRARQTLLFSATQTKSVRDLARLSLAGPEFLSAHAEAAAPTPVRLQQAAMVVAPEAKLDVLWSFIKAHLGARTMVFLSTCKQVRFVYSAFKKLRPGVPLRALHGGMKQGKRMAAFQEYCASKAAVMIATDVAARGLDFPAVDWVVQADCPEDVAAYIHRVGRTARYLATGRALMLLTPAEKEGMVAALEEAKVPIKLLRHNPAKMQPVGPALQALLSKDQELKAFAQGALVSYARCVYLQPNKAVFDASKLPIDDIAASMGLLAAPKLRFLRRAGAKVVDEVVLGGGGGADGGGGGGGDERHGRGAAASGGKGKQAAVARGGKRPRGEEEEEGAEGGEEAGTSGGGSGSDGEAPAAGKRRRDAGAANGAGGGGAGSDGDGEDDFLVVKTRHVYDGDEPEPPAPPPPTAAATAAAAAAAAEARPKKRKKQKIKLGGVSGARTVFDEHGNALDPLELLAASGELGGGGGGGGGGGDSDGDGGGGMHVVAAEPGARFREVAARMRARDKQDKAAAAALRKAARSEKRAKRRAREEGEGAGMVAVLGGASSDDGGSGSDGGGGGSGSEEERELPIARPDAGHMGMQRRAGAGAGAGAAARGGGGAALSLPLSLSEQEELALRLLRSRK</sequence>
<evidence type="ECO:0000259" key="9">
    <source>
        <dbReference type="PROSITE" id="PS51192"/>
    </source>
</evidence>
<organism evidence="12 13">
    <name type="scientific">Raphidocelis subcapitata</name>
    <dbReference type="NCBI Taxonomy" id="307507"/>
    <lineage>
        <taxon>Eukaryota</taxon>
        <taxon>Viridiplantae</taxon>
        <taxon>Chlorophyta</taxon>
        <taxon>core chlorophytes</taxon>
        <taxon>Chlorophyceae</taxon>
        <taxon>CS clade</taxon>
        <taxon>Sphaeropleales</taxon>
        <taxon>Selenastraceae</taxon>
        <taxon>Raphidocelis</taxon>
    </lineage>
</organism>
<evidence type="ECO:0000256" key="5">
    <source>
        <dbReference type="ARBA" id="ARBA00022884"/>
    </source>
</evidence>
<dbReference type="CDD" id="cd17941">
    <property type="entry name" value="DEADc_DDX10"/>
    <property type="match status" value="1"/>
</dbReference>
<dbReference type="EMBL" id="BDRX01000051">
    <property type="protein sequence ID" value="GBF94447.1"/>
    <property type="molecule type" value="Genomic_DNA"/>
</dbReference>
<keyword evidence="3 7" id="KW-0347">Helicase</keyword>
<feature type="domain" description="Helicase ATP-binding" evidence="9">
    <location>
        <begin position="101"/>
        <end position="275"/>
    </location>
</feature>
<evidence type="ECO:0000256" key="3">
    <source>
        <dbReference type="ARBA" id="ARBA00022806"/>
    </source>
</evidence>
<feature type="compositionally biased region" description="Gly residues" evidence="8">
    <location>
        <begin position="831"/>
        <end position="845"/>
    </location>
</feature>
<reference evidence="12 13" key="1">
    <citation type="journal article" date="2018" name="Sci. Rep.">
        <title>Raphidocelis subcapitata (=Pseudokirchneriella subcapitata) provides an insight into genome evolution and environmental adaptations in the Sphaeropleales.</title>
        <authorList>
            <person name="Suzuki S."/>
            <person name="Yamaguchi H."/>
            <person name="Nakajima N."/>
            <person name="Kawachi M."/>
        </authorList>
    </citation>
    <scope>NUCLEOTIDE SEQUENCE [LARGE SCALE GENOMIC DNA]</scope>
    <source>
        <strain evidence="12 13">NIES-35</strain>
    </source>
</reference>
<feature type="compositionally biased region" description="Low complexity" evidence="8">
    <location>
        <begin position="781"/>
        <end position="793"/>
    </location>
</feature>
<feature type="compositionally biased region" description="Basic and acidic residues" evidence="8">
    <location>
        <begin position="1"/>
        <end position="13"/>
    </location>
</feature>
<keyword evidence="2 7" id="KW-0378">Hydrolase</keyword>
<dbReference type="InterPro" id="IPR000629">
    <property type="entry name" value="RNA-helicase_DEAD-box_CS"/>
</dbReference>
<dbReference type="SMART" id="SM01178">
    <property type="entry name" value="DUF4217"/>
    <property type="match status" value="1"/>
</dbReference>
<dbReference type="InterPro" id="IPR011545">
    <property type="entry name" value="DEAD/DEAH_box_helicase_dom"/>
</dbReference>
<dbReference type="EC" id="3.6.4.13" evidence="7"/>
<keyword evidence="4 7" id="KW-0067">ATP-binding</keyword>
<dbReference type="OrthoDB" id="10259640at2759"/>
<evidence type="ECO:0000256" key="2">
    <source>
        <dbReference type="ARBA" id="ARBA00022801"/>
    </source>
</evidence>
<feature type="short sequence motif" description="Q motif" evidence="6">
    <location>
        <begin position="70"/>
        <end position="98"/>
    </location>
</feature>
<evidence type="ECO:0000256" key="6">
    <source>
        <dbReference type="PROSITE-ProRule" id="PRU00552"/>
    </source>
</evidence>
<dbReference type="PROSITE" id="PS00039">
    <property type="entry name" value="DEAD_ATP_HELICASE"/>
    <property type="match status" value="1"/>
</dbReference>
<feature type="region of interest" description="Disordered" evidence="8">
    <location>
        <begin position="529"/>
        <end position="684"/>
    </location>
</feature>
<comment type="function">
    <text evidence="7">RNA helicase.</text>
</comment>
<dbReference type="GO" id="GO:0005524">
    <property type="term" value="F:ATP binding"/>
    <property type="evidence" value="ECO:0007669"/>
    <property type="project" value="UniProtKB-UniRule"/>
</dbReference>
<dbReference type="STRING" id="307507.A0A2V0PBA0"/>
<dbReference type="InterPro" id="IPR027417">
    <property type="entry name" value="P-loop_NTPase"/>
</dbReference>
<evidence type="ECO:0000256" key="1">
    <source>
        <dbReference type="ARBA" id="ARBA00022741"/>
    </source>
</evidence>
<evidence type="ECO:0000256" key="8">
    <source>
        <dbReference type="SAM" id="MobiDB-lite"/>
    </source>
</evidence>
<evidence type="ECO:0000259" key="11">
    <source>
        <dbReference type="PROSITE" id="PS51195"/>
    </source>
</evidence>
<dbReference type="PANTHER" id="PTHR24031">
    <property type="entry name" value="RNA HELICASE"/>
    <property type="match status" value="1"/>
</dbReference>
<dbReference type="InParanoid" id="A0A2V0PBA0"/>
<feature type="compositionally biased region" description="Basic residues" evidence="8">
    <location>
        <begin position="14"/>
        <end position="28"/>
    </location>
</feature>
<dbReference type="AlphaFoldDB" id="A0A2V0PBA0"/>
<evidence type="ECO:0000313" key="12">
    <source>
        <dbReference type="EMBL" id="GBF94447.1"/>
    </source>
</evidence>
<dbReference type="PROSITE" id="PS51192">
    <property type="entry name" value="HELICASE_ATP_BIND_1"/>
    <property type="match status" value="1"/>
</dbReference>
<dbReference type="InterPro" id="IPR014001">
    <property type="entry name" value="Helicase_ATP-bd"/>
</dbReference>
<dbReference type="SUPFAM" id="SSF52540">
    <property type="entry name" value="P-loop containing nucleoside triphosphate hydrolases"/>
    <property type="match status" value="1"/>
</dbReference>
<dbReference type="Pfam" id="PF00271">
    <property type="entry name" value="Helicase_C"/>
    <property type="match status" value="1"/>
</dbReference>
<feature type="domain" description="Helicase C-terminal" evidence="10">
    <location>
        <begin position="301"/>
        <end position="460"/>
    </location>
</feature>
<feature type="region of interest" description="Disordered" evidence="8">
    <location>
        <begin position="702"/>
        <end position="729"/>
    </location>
</feature>
<evidence type="ECO:0000256" key="4">
    <source>
        <dbReference type="ARBA" id="ARBA00022840"/>
    </source>
</evidence>
<dbReference type="PROSITE" id="PS51195">
    <property type="entry name" value="Q_MOTIF"/>
    <property type="match status" value="1"/>
</dbReference>
<dbReference type="FunCoup" id="A0A2V0PBA0">
    <property type="interactions" value="1894"/>
</dbReference>
<dbReference type="CDD" id="cd18787">
    <property type="entry name" value="SF2_C_DEAD"/>
    <property type="match status" value="1"/>
</dbReference>
<comment type="similarity">
    <text evidence="7">Belongs to the DEAD box helicase family.</text>
</comment>
<comment type="domain">
    <text evidence="7">The Q motif is unique to and characteristic of the DEAD box family of RNA helicases and controls ATP binding and hydrolysis.</text>
</comment>
<dbReference type="PROSITE" id="PS51194">
    <property type="entry name" value="HELICASE_CTER"/>
    <property type="match status" value="1"/>
</dbReference>